<evidence type="ECO:0000256" key="1">
    <source>
        <dbReference type="SAM" id="MobiDB-lite"/>
    </source>
</evidence>
<protein>
    <submittedName>
        <fullName evidence="3">DUF87 domain-containing protein</fullName>
    </submittedName>
</protein>
<evidence type="ECO:0000313" key="3">
    <source>
        <dbReference type="EMBL" id="MDF9408815.1"/>
    </source>
</evidence>
<feature type="domain" description="Helicase HerA central" evidence="2">
    <location>
        <begin position="164"/>
        <end position="346"/>
    </location>
</feature>
<evidence type="ECO:0000259" key="2">
    <source>
        <dbReference type="Pfam" id="PF01935"/>
    </source>
</evidence>
<dbReference type="InterPro" id="IPR002789">
    <property type="entry name" value="HerA_central"/>
</dbReference>
<dbReference type="Pfam" id="PF01935">
    <property type="entry name" value="DUF87"/>
    <property type="match status" value="1"/>
</dbReference>
<name>A0A9X4JUA7_9FIRM</name>
<reference evidence="3" key="1">
    <citation type="submission" date="2022-02" db="EMBL/GenBank/DDBJ databases">
        <authorList>
            <person name="Leng L."/>
        </authorList>
    </citation>
    <scope>NUCLEOTIDE SEQUENCE</scope>
    <source>
        <strain evidence="3">JI</strain>
    </source>
</reference>
<dbReference type="RefSeq" id="WP_277444217.1">
    <property type="nucleotide sequence ID" value="NZ_JAKOAV010000019.1"/>
</dbReference>
<comment type="caution">
    <text evidence="3">The sequence shown here is derived from an EMBL/GenBank/DDBJ whole genome shotgun (WGS) entry which is preliminary data.</text>
</comment>
<dbReference type="EMBL" id="JAKOAV010000019">
    <property type="protein sequence ID" value="MDF9408815.1"/>
    <property type="molecule type" value="Genomic_DNA"/>
</dbReference>
<evidence type="ECO:0000313" key="4">
    <source>
        <dbReference type="Proteomes" id="UP001154312"/>
    </source>
</evidence>
<dbReference type="PANTHER" id="PTHR42957:SF1">
    <property type="entry name" value="HELICASE MJ1565-RELATED"/>
    <property type="match status" value="1"/>
</dbReference>
<dbReference type="SUPFAM" id="SSF52540">
    <property type="entry name" value="P-loop containing nucleoside triphosphate hydrolases"/>
    <property type="match status" value="1"/>
</dbReference>
<sequence>MITPLAQADSVRIGSVDFVSPDEVKVLLDIEAPNDVALNTGIPRPFPRINSYILIPSESGFLVAQIEWITIERSQYPKRKGMQDFGVIDLPYPLRKMSLNPLGVLRENGKVPKGEPKYSFSRGVELYPTVGDPVLLPSQTQLKAIVESSGNRRVNIGISPLAGNAVVSIDPDRLFGRHLAILGNTGSGKSCSVAGVIRWSIEAAKQERQNTKSPINTRFIILDPNGEYSHAFSGLDKVRLFAVEAVEPNEEQGIKQVEQLKIPLWFWNSAEWSAFTQATAKTQRPILRRALRDIRMGATVVNTGEETQLLALRRYLSYQIVKMRRDMANNSIKEDATKFGYYLKTLSSDLSNRLAVFPKYNKEIKAIIIAVNDSCQNRYKSFVERKSGETVEYYTPFENNDIQTVVGPIETLISKIGGIIYQEEGVSEDTPLHFNVNEFADYIQMLGIEENTSQFIDFLVMRIRALISDRRIREISDADDMTLNKWLEDYICKSNSSEGSVTVIDLSLVPAEVVHIITAVIARMVLEALQRYRKLNGGQTLPTTLVMEEAHTFIKRYQNDSEESSASSMCTRVFEKIAREGRKFGLGLVLSSQRPSELSPTVLSQCNTFLLHRISNDRDQDLVHKLVPDNLRGLLRELPSLPSRNAILLGWASELPVMVQMNYLKEEHRPQSNDPDYWDIWTGKKVRTADWKAIADDWQQLNRNTEGIETSADEDEADDLPF</sequence>
<dbReference type="InterPro" id="IPR027417">
    <property type="entry name" value="P-loop_NTPase"/>
</dbReference>
<accession>A0A9X4JUA7</accession>
<feature type="compositionally biased region" description="Acidic residues" evidence="1">
    <location>
        <begin position="711"/>
        <end position="722"/>
    </location>
</feature>
<gene>
    <name evidence="3" type="ORF">L7E55_10690</name>
</gene>
<feature type="region of interest" description="Disordered" evidence="1">
    <location>
        <begin position="702"/>
        <end position="722"/>
    </location>
</feature>
<organism evidence="3 4">
    <name type="scientific">Pelotomaculum isophthalicicum JI</name>
    <dbReference type="NCBI Taxonomy" id="947010"/>
    <lineage>
        <taxon>Bacteria</taxon>
        <taxon>Bacillati</taxon>
        <taxon>Bacillota</taxon>
        <taxon>Clostridia</taxon>
        <taxon>Eubacteriales</taxon>
        <taxon>Desulfotomaculaceae</taxon>
        <taxon>Pelotomaculum</taxon>
    </lineage>
</organism>
<dbReference type="AlphaFoldDB" id="A0A9X4JUA7"/>
<dbReference type="InterPro" id="IPR008571">
    <property type="entry name" value="HerA-like"/>
</dbReference>
<dbReference type="PANTHER" id="PTHR42957">
    <property type="entry name" value="HELICASE MJ1565-RELATED"/>
    <property type="match status" value="1"/>
</dbReference>
<keyword evidence="4" id="KW-1185">Reference proteome</keyword>
<dbReference type="Gene3D" id="3.40.50.300">
    <property type="entry name" value="P-loop containing nucleotide triphosphate hydrolases"/>
    <property type="match status" value="2"/>
</dbReference>
<dbReference type="Proteomes" id="UP001154312">
    <property type="component" value="Unassembled WGS sequence"/>
</dbReference>
<proteinExistence type="predicted"/>